<dbReference type="PANTHER" id="PTHR19959">
    <property type="entry name" value="KINESIN LIGHT CHAIN"/>
    <property type="match status" value="1"/>
</dbReference>
<dbReference type="Proteomes" id="UP000663861">
    <property type="component" value="Unassembled WGS sequence"/>
</dbReference>
<dbReference type="InterPro" id="IPR024983">
    <property type="entry name" value="CHAT_dom"/>
</dbReference>
<evidence type="ECO:0000259" key="1">
    <source>
        <dbReference type="Pfam" id="PF12770"/>
    </source>
</evidence>
<evidence type="ECO:0000313" key="2">
    <source>
        <dbReference type="EMBL" id="CAE6532829.1"/>
    </source>
</evidence>
<evidence type="ECO:0000313" key="3">
    <source>
        <dbReference type="Proteomes" id="UP000663861"/>
    </source>
</evidence>
<protein>
    <recommendedName>
        <fullName evidence="1">CHAT domain-containing protein</fullName>
    </recommendedName>
</protein>
<dbReference type="InterPro" id="IPR011990">
    <property type="entry name" value="TPR-like_helical_dom_sf"/>
</dbReference>
<dbReference type="SUPFAM" id="SSF48452">
    <property type="entry name" value="TPR-like"/>
    <property type="match status" value="2"/>
</dbReference>
<gene>
    <name evidence="2" type="ORF">RDB_LOCUS177861</name>
</gene>
<accession>A0A8H3HRH2</accession>
<dbReference type="EMBL" id="CAJMWY010004471">
    <property type="protein sequence ID" value="CAE6532829.1"/>
    <property type="molecule type" value="Genomic_DNA"/>
</dbReference>
<dbReference type="Gene3D" id="1.25.40.10">
    <property type="entry name" value="Tetratricopeptide repeat domain"/>
    <property type="match status" value="3"/>
</dbReference>
<comment type="caution">
    <text evidence="2">The sequence shown here is derived from an EMBL/GenBank/DDBJ whole genome shotgun (WGS) entry which is preliminary data.</text>
</comment>
<dbReference type="PANTHER" id="PTHR19959:SF119">
    <property type="entry name" value="FUNGAL LIPASE-LIKE DOMAIN-CONTAINING PROTEIN"/>
    <property type="match status" value="1"/>
</dbReference>
<sequence>MVEQPSKASGTVGPQPHILYNLGIDIEPLEDETSEDESLDEEYEPSHQEIQMSLFSLMGRPYEFQDFEDSQLILARVLSITSDEDPSTALIYEIYENLCNHHPQRVQDADNHIYSAPIIIQAKDDPKLAYELGMIHKEEYKREGQLGKLERAIGCMRKAVELTEQTDPNLPDYLFGLGETLFERFERFSGIEFLEDAIKYQNQAISLLPDPEAYFLSSLGYSLLQRFNIIGNWSDLERAIEIQEQSITSLIEDTERAYVCRANLAASLLVRFENSSDPLDLDRAIELYEHTLQSDLEFDIRATTSNNIGAALQKKSMQLIDIKTIDRAITHQEKAVTSISDKNTNKPRFLTNLGCSLHIKYEHLGDISDIQSAISYQLAALALLPKKHSLRPMILNDLGKSYLLRFGASGELADIEQCLEHLSQAVGLNPMGSPERAKWLVNQGHALRQKFEAQGKLADIDNSITVHYEAVIATSEAHMDRAERLDHLGNAYIARFERLGLIADLENAIMQYRAALSIYGSGNKRAQASLNNLGGALCIKFKYLGRYHDIQESIAVIREAIQLFSKHSYMPTLLNSLSVSLWFKYKRTKDLEDINESISSLEHAISLTPDSHPDMPTWLHSLSSSLYLRCTHTGSLDDINLAIEHRTRAVNLTPEYHSERPALLRALGDALGWRYSALGEGEMVKRGDVIDAYRQAALSSVGRPRERFEAAYSWAQTLALQGNSPLEAYKTAFTIIPQVVWMGTTIDQRYVEAAPLSRLTTRAVSYAIAEGEYSLALEWFEEGRSIVWRQMLDLRTPLEELRGVDASLAERLARVARGLDQAGSLKHPHSVPQSADNTLEQAAQTHHRLAEGWDALLGEVRQIDGFSDFLKAKKANTLMRAARDGPVIAVNVNEARCDALILVNGGTHIDHVPLPELSYERASDAQKELAKFLALAGVRDRAERRPFVPEDTSSTGGLGDILEFLWTDVVRPVLDHLGYLSPEPGAELPHITWCATGPLAFLPLHAAGCYNDSNPYARLFNCAVSSYTPTINGLIVSPPPSEEFSGILAIGQASTPGLSSLPGTKQELESIVKHAGPLRLTQLVDQSATPDTVLNAINSHSWVHFACHASQSFEDPTSSGFYLYDGTLDLNTITKQTLGRKDLAFLSACQTATGALDLPEEAVHLAAGMIMAGYPTVIATMWSIGDSDAPLIAEHTYTEILMGGKPDSSKACRALHRALGVLRGKVGESNFISWVPYIHIGV</sequence>
<name>A0A8H3HRH2_9AGAM</name>
<dbReference type="SUPFAM" id="SSF81901">
    <property type="entry name" value="HCP-like"/>
    <property type="match status" value="1"/>
</dbReference>
<dbReference type="Pfam" id="PF12770">
    <property type="entry name" value="CHAT"/>
    <property type="match status" value="1"/>
</dbReference>
<reference evidence="2" key="1">
    <citation type="submission" date="2021-01" db="EMBL/GenBank/DDBJ databases">
        <authorList>
            <person name="Kaushik A."/>
        </authorList>
    </citation>
    <scope>NUCLEOTIDE SEQUENCE</scope>
    <source>
        <strain evidence="2">AG4-RS23</strain>
    </source>
</reference>
<feature type="domain" description="CHAT" evidence="1">
    <location>
        <begin position="962"/>
        <end position="1241"/>
    </location>
</feature>
<dbReference type="AlphaFoldDB" id="A0A8H3HRH2"/>
<organism evidence="2 3">
    <name type="scientific">Rhizoctonia solani</name>
    <dbReference type="NCBI Taxonomy" id="456999"/>
    <lineage>
        <taxon>Eukaryota</taxon>
        <taxon>Fungi</taxon>
        <taxon>Dikarya</taxon>
        <taxon>Basidiomycota</taxon>
        <taxon>Agaricomycotina</taxon>
        <taxon>Agaricomycetes</taxon>
        <taxon>Cantharellales</taxon>
        <taxon>Ceratobasidiaceae</taxon>
        <taxon>Rhizoctonia</taxon>
    </lineage>
</organism>
<proteinExistence type="predicted"/>